<dbReference type="Pfam" id="PF07411">
    <property type="entry name" value="DUF1508"/>
    <property type="match status" value="2"/>
</dbReference>
<name>A0ABT1ZDL0_9MICO</name>
<reference evidence="3 4" key="1">
    <citation type="submission" date="2022-08" db="EMBL/GenBank/DDBJ databases">
        <authorList>
            <person name="Li F."/>
        </authorList>
    </citation>
    <scope>NUCLEOTIDE SEQUENCE [LARGE SCALE GENOMIC DNA]</scope>
    <source>
        <strain evidence="3 4">10F1B-8-1</strain>
    </source>
</reference>
<dbReference type="InterPro" id="IPR036913">
    <property type="entry name" value="YegP-like_sf"/>
</dbReference>
<dbReference type="SUPFAM" id="SSF160113">
    <property type="entry name" value="YegP-like"/>
    <property type="match status" value="2"/>
</dbReference>
<accession>A0ABT1ZDL0</accession>
<evidence type="ECO:0000256" key="1">
    <source>
        <dbReference type="SAM" id="MobiDB-lite"/>
    </source>
</evidence>
<evidence type="ECO:0000259" key="2">
    <source>
        <dbReference type="Pfam" id="PF07411"/>
    </source>
</evidence>
<feature type="domain" description="DUF1508" evidence="2">
    <location>
        <begin position="8"/>
        <end position="53"/>
    </location>
</feature>
<dbReference type="Gene3D" id="3.30.160.160">
    <property type="entry name" value="YegP-like"/>
    <property type="match status" value="2"/>
</dbReference>
<organism evidence="3 4">
    <name type="scientific">Protaetiibacter mangrovi</name>
    <dbReference type="NCBI Taxonomy" id="2970926"/>
    <lineage>
        <taxon>Bacteria</taxon>
        <taxon>Bacillati</taxon>
        <taxon>Actinomycetota</taxon>
        <taxon>Actinomycetes</taxon>
        <taxon>Micrococcales</taxon>
        <taxon>Microbacteriaceae</taxon>
        <taxon>Protaetiibacter</taxon>
    </lineage>
</organism>
<protein>
    <submittedName>
        <fullName evidence="3">DUF1508 domain-containing protein</fullName>
    </submittedName>
</protein>
<keyword evidence="4" id="KW-1185">Reference proteome</keyword>
<comment type="caution">
    <text evidence="3">The sequence shown here is derived from an EMBL/GenBank/DDBJ whole genome shotgun (WGS) entry which is preliminary data.</text>
</comment>
<evidence type="ECO:0000313" key="3">
    <source>
        <dbReference type="EMBL" id="MCS0498770.1"/>
    </source>
</evidence>
<feature type="domain" description="DUF1508" evidence="2">
    <location>
        <begin position="59"/>
        <end position="103"/>
    </location>
</feature>
<feature type="region of interest" description="Disordered" evidence="1">
    <location>
        <begin position="85"/>
        <end position="105"/>
    </location>
</feature>
<evidence type="ECO:0000313" key="4">
    <source>
        <dbReference type="Proteomes" id="UP001205337"/>
    </source>
</evidence>
<gene>
    <name evidence="3" type="ORF">NUH29_04285</name>
</gene>
<dbReference type="Proteomes" id="UP001205337">
    <property type="component" value="Unassembled WGS sequence"/>
</dbReference>
<proteinExistence type="predicted"/>
<dbReference type="InterPro" id="IPR010879">
    <property type="entry name" value="DUF1508"/>
</dbReference>
<dbReference type="RefSeq" id="WP_258797771.1">
    <property type="nucleotide sequence ID" value="NZ_JANTHX010000004.1"/>
</dbReference>
<sequence length="105" mass="11260">MRFDVKADAGGHFSWWLLSGNGQQVAWAGESFASKSNAKRAAESFKVGASEAHFELYEDAGGKWRWRAHRGNHIVAVPGESFATKSNAKRAADNVRDNAAGAAGP</sequence>
<dbReference type="EMBL" id="JANTHX010000004">
    <property type="protein sequence ID" value="MCS0498770.1"/>
    <property type="molecule type" value="Genomic_DNA"/>
</dbReference>